<evidence type="ECO:0000256" key="8">
    <source>
        <dbReference type="ARBA" id="ARBA00023136"/>
    </source>
</evidence>
<feature type="transmembrane region" description="Helical" evidence="10">
    <location>
        <begin position="598"/>
        <end position="614"/>
    </location>
</feature>
<feature type="domain" description="NADH:quinone oxidoreductase/Mrp antiporter transmembrane" evidence="11">
    <location>
        <begin position="124"/>
        <end position="407"/>
    </location>
</feature>
<feature type="transmembrane region" description="Helical" evidence="10">
    <location>
        <begin position="77"/>
        <end position="98"/>
    </location>
</feature>
<feature type="transmembrane region" description="Helical" evidence="10">
    <location>
        <begin position="365"/>
        <end position="384"/>
    </location>
</feature>
<feature type="transmembrane region" description="Helical" evidence="10">
    <location>
        <begin position="621"/>
        <end position="638"/>
    </location>
</feature>
<accession>A0A3A4NUH3</accession>
<evidence type="ECO:0000256" key="7">
    <source>
        <dbReference type="ARBA" id="ARBA00023065"/>
    </source>
</evidence>
<evidence type="ECO:0000313" key="15">
    <source>
        <dbReference type="EMBL" id="RJP24198.1"/>
    </source>
</evidence>
<dbReference type="NCBIfam" id="NF009287">
    <property type="entry name" value="PRK12647.1"/>
    <property type="match status" value="1"/>
</dbReference>
<feature type="domain" description="NADH-Ubiquinone oxidoreductase (complex I) chain 5 N-terminal" evidence="12">
    <location>
        <begin position="63"/>
        <end position="108"/>
    </location>
</feature>
<keyword evidence="2" id="KW-0813">Transport</keyword>
<dbReference type="EMBL" id="QZKU01000039">
    <property type="protein sequence ID" value="RJP24198.1"/>
    <property type="molecule type" value="Genomic_DNA"/>
</dbReference>
<feature type="transmembrane region" description="Helical" evidence="10">
    <location>
        <begin position="266"/>
        <end position="289"/>
    </location>
</feature>
<sequence>MFAAVLSGFLVSIAAPLLFRVFPKTAGWLLSLCPLGLFIYFSFFVVRISAGETVRTSAPWIPDLGVGLSFRLDGLSLVFALIISGIGFLVTSYSIAYFTKEPRIGSFYSYILAFMASMLGVVLADNLIAFFVFWELTSVASYLLIGFDHEKESARKAAWQALLVTDSGGYALLLGILLLWRVGGTFELSELFNRSDVIRTDSLYYPIFALVLFGALSKSAQFPFHFWLPNAMEAPTPVSTYLHSATMVKAGVYFLARLSPLMGNTVIWHGGIITAGALTMLLGGVLALKEFDLKRVLAYSTVSILGVLVFLIGIGTRMAVVAAITYLLVHAFYKAALFLIVGVIDHEAGTRDVRRLGGLWKQMPITAIAGGLAALSMAGFPPLFGFIGKEKLYSTTLEAPIVPILLTAVAFVMSLLLVVAAGITILKPFFSREKHPGKLHDGPFIMVAGPLLLAGLGLLFGLAPGIAEALISSAAGVIASQEVHVEFKTIPSPDKKLLLSVFTIAAGAVLYFCRTAVRRSVVRLDFGHILGPSRAYEFGHAGLNWIAGMQTRFLQSGHLHYYLLIIICATVALAGFPLVRQLELIRFTGWLDIRLHELLIGLIIISATFAVLAIKSRFSSVVALGAVGYGVGLIYLMFGAPDLAITQFAVDTLTVVLLVLVLYPMPRFEKFSRLKERVRDAFGAAAAGLLMTGLTLRATAVSGGSFLSPFFAERSYSEANGRNIVNIILVDFRALDTVGEITVLAIAAVGVYSLLKLRIEKN</sequence>
<dbReference type="GO" id="GO:0005886">
    <property type="term" value="C:plasma membrane"/>
    <property type="evidence" value="ECO:0007669"/>
    <property type="project" value="UniProtKB-SubCell"/>
</dbReference>
<dbReference type="GO" id="GO:0015297">
    <property type="term" value="F:antiporter activity"/>
    <property type="evidence" value="ECO:0007669"/>
    <property type="project" value="UniProtKB-KW"/>
</dbReference>
<evidence type="ECO:0000256" key="6">
    <source>
        <dbReference type="ARBA" id="ARBA00022989"/>
    </source>
</evidence>
<dbReference type="Proteomes" id="UP000265882">
    <property type="component" value="Unassembled WGS sequence"/>
</dbReference>
<gene>
    <name evidence="15" type="ORF">C4520_04730</name>
</gene>
<feature type="transmembrane region" description="Helical" evidence="10">
    <location>
        <begin position="497"/>
        <end position="513"/>
    </location>
</feature>
<feature type="transmembrane region" description="Helical" evidence="10">
    <location>
        <begin position="203"/>
        <end position="228"/>
    </location>
</feature>
<evidence type="ECO:0000259" key="11">
    <source>
        <dbReference type="Pfam" id="PF00361"/>
    </source>
</evidence>
<dbReference type="PANTHER" id="PTHR43373">
    <property type="entry name" value="NA(+)/H(+) ANTIPORTER SUBUNIT"/>
    <property type="match status" value="1"/>
</dbReference>
<evidence type="ECO:0000256" key="5">
    <source>
        <dbReference type="ARBA" id="ARBA00022692"/>
    </source>
</evidence>
<keyword evidence="8 10" id="KW-0472">Membrane</keyword>
<evidence type="ECO:0000313" key="16">
    <source>
        <dbReference type="Proteomes" id="UP000265882"/>
    </source>
</evidence>
<feature type="domain" description="MrpA C-terminal/MbhE" evidence="14">
    <location>
        <begin position="677"/>
        <end position="756"/>
    </location>
</feature>
<dbReference type="Pfam" id="PF00361">
    <property type="entry name" value="Proton_antipo_M"/>
    <property type="match status" value="1"/>
</dbReference>
<dbReference type="InterPro" id="IPR001516">
    <property type="entry name" value="Proton_antipo_N"/>
</dbReference>
<dbReference type="PRINTS" id="PR01434">
    <property type="entry name" value="NADHDHGNASE5"/>
</dbReference>
<dbReference type="InterPro" id="IPR001750">
    <property type="entry name" value="ND/Mrp_TM"/>
</dbReference>
<evidence type="ECO:0000256" key="4">
    <source>
        <dbReference type="ARBA" id="ARBA00022475"/>
    </source>
</evidence>
<keyword evidence="4" id="KW-1003">Cell membrane</keyword>
<name>A0A3A4NUH3_ABYX5</name>
<reference evidence="15 16" key="1">
    <citation type="journal article" date="2017" name="ISME J.">
        <title>Energy and carbon metabolisms in a deep terrestrial subsurface fluid microbial community.</title>
        <authorList>
            <person name="Momper L."/>
            <person name="Jungbluth S.P."/>
            <person name="Lee M.D."/>
            <person name="Amend J.P."/>
        </authorList>
    </citation>
    <scope>NUCLEOTIDE SEQUENCE [LARGE SCALE GENOMIC DNA]</scope>
    <source>
        <strain evidence="15">SURF_5</strain>
    </source>
</reference>
<organism evidence="15 16">
    <name type="scientific">Abyssobacteria bacterium (strain SURF_5)</name>
    <dbReference type="NCBI Taxonomy" id="2093360"/>
    <lineage>
        <taxon>Bacteria</taxon>
        <taxon>Pseudomonadati</taxon>
        <taxon>Candidatus Hydrogenedentota</taxon>
        <taxon>Candidatus Abyssobacteria</taxon>
    </lineage>
</organism>
<feature type="domain" description="MrpA C-terminal/MbhD" evidence="13">
    <location>
        <begin position="602"/>
        <end position="667"/>
    </location>
</feature>
<feature type="transmembrane region" description="Helical" evidence="10">
    <location>
        <begin position="644"/>
        <end position="663"/>
    </location>
</feature>
<keyword evidence="6 10" id="KW-1133">Transmembrane helix</keyword>
<dbReference type="AlphaFoldDB" id="A0A3A4NUH3"/>
<comment type="subcellular location">
    <subcellularLocation>
        <location evidence="1">Cell membrane</location>
        <topology evidence="1">Multi-pass membrane protein</topology>
    </subcellularLocation>
    <subcellularLocation>
        <location evidence="9">Membrane</location>
        <topology evidence="9">Multi-pass membrane protein</topology>
    </subcellularLocation>
</comment>
<evidence type="ECO:0000256" key="9">
    <source>
        <dbReference type="RuleBase" id="RU000320"/>
    </source>
</evidence>
<evidence type="ECO:0000256" key="10">
    <source>
        <dbReference type="SAM" id="Phobius"/>
    </source>
</evidence>
<dbReference type="InterPro" id="IPR050616">
    <property type="entry name" value="CPA3_Na-H_Antiporter_A"/>
</dbReference>
<feature type="transmembrane region" description="Helical" evidence="10">
    <location>
        <begin position="296"/>
        <end position="314"/>
    </location>
</feature>
<dbReference type="InterPro" id="IPR046806">
    <property type="entry name" value="MrpA_C/MbhE"/>
</dbReference>
<evidence type="ECO:0000256" key="3">
    <source>
        <dbReference type="ARBA" id="ARBA00022449"/>
    </source>
</evidence>
<dbReference type="PANTHER" id="PTHR43373:SF1">
    <property type="entry name" value="NA(+)_H(+) ANTIPORTER SUBUNIT A"/>
    <property type="match status" value="1"/>
</dbReference>
<feature type="transmembrane region" description="Helical" evidence="10">
    <location>
        <begin position="732"/>
        <end position="755"/>
    </location>
</feature>
<protein>
    <submittedName>
        <fullName evidence="15">Putative monovalent cation/H+ antiporter subunit A</fullName>
    </submittedName>
</protein>
<feature type="transmembrane region" description="Helical" evidence="10">
    <location>
        <begin position="559"/>
        <end position="578"/>
    </location>
</feature>
<keyword evidence="3" id="KW-0050">Antiport</keyword>
<evidence type="ECO:0000256" key="1">
    <source>
        <dbReference type="ARBA" id="ARBA00004651"/>
    </source>
</evidence>
<feature type="transmembrane region" description="Helical" evidence="10">
    <location>
        <begin position="320"/>
        <end position="344"/>
    </location>
</feature>
<evidence type="ECO:0000259" key="12">
    <source>
        <dbReference type="Pfam" id="PF00662"/>
    </source>
</evidence>
<evidence type="ECO:0000256" key="2">
    <source>
        <dbReference type="ARBA" id="ARBA00022448"/>
    </source>
</evidence>
<feature type="transmembrane region" description="Helical" evidence="10">
    <location>
        <begin position="26"/>
        <end position="46"/>
    </location>
</feature>
<feature type="transmembrane region" description="Helical" evidence="10">
    <location>
        <begin position="442"/>
        <end position="463"/>
    </location>
</feature>
<evidence type="ECO:0000259" key="13">
    <source>
        <dbReference type="Pfam" id="PF13244"/>
    </source>
</evidence>
<feature type="transmembrane region" description="Helical" evidence="10">
    <location>
        <begin position="157"/>
        <end position="183"/>
    </location>
</feature>
<proteinExistence type="predicted"/>
<feature type="transmembrane region" description="Helical" evidence="10">
    <location>
        <begin position="110"/>
        <end position="136"/>
    </location>
</feature>
<evidence type="ECO:0000259" key="14">
    <source>
        <dbReference type="Pfam" id="PF20501"/>
    </source>
</evidence>
<feature type="transmembrane region" description="Helical" evidence="10">
    <location>
        <begin position="404"/>
        <end position="430"/>
    </location>
</feature>
<dbReference type="InterPro" id="IPR025383">
    <property type="entry name" value="MrpA_C/MbhD"/>
</dbReference>
<feature type="transmembrane region" description="Helical" evidence="10">
    <location>
        <begin position="684"/>
        <end position="712"/>
    </location>
</feature>
<dbReference type="GO" id="GO:0006811">
    <property type="term" value="P:monoatomic ion transport"/>
    <property type="evidence" value="ECO:0007669"/>
    <property type="project" value="UniProtKB-KW"/>
</dbReference>
<dbReference type="Pfam" id="PF00662">
    <property type="entry name" value="Proton_antipo_N"/>
    <property type="match status" value="1"/>
</dbReference>
<keyword evidence="7" id="KW-0406">Ion transport</keyword>
<comment type="caution">
    <text evidence="15">The sequence shown here is derived from an EMBL/GenBank/DDBJ whole genome shotgun (WGS) entry which is preliminary data.</text>
</comment>
<dbReference type="Pfam" id="PF13244">
    <property type="entry name" value="MbhD"/>
    <property type="match status" value="1"/>
</dbReference>
<keyword evidence="5 9" id="KW-0812">Transmembrane</keyword>
<dbReference type="Pfam" id="PF20501">
    <property type="entry name" value="MbhE"/>
    <property type="match status" value="1"/>
</dbReference>